<evidence type="ECO:0000256" key="1">
    <source>
        <dbReference type="SAM" id="Phobius"/>
    </source>
</evidence>
<keyword evidence="1" id="KW-0472">Membrane</keyword>
<dbReference type="EMBL" id="GFPF01002422">
    <property type="protein sequence ID" value="MAA13568.1"/>
    <property type="molecule type" value="Transcribed_RNA"/>
</dbReference>
<reference evidence="2" key="1">
    <citation type="journal article" date="2017" name="Parasit. Vectors">
        <title>Sialotranscriptomics of Rhipicephalus zambeziensis reveals intricate expression profiles of secretory proteins and suggests tight temporal transcriptional regulation during blood-feeding.</title>
        <authorList>
            <person name="de Castro M.H."/>
            <person name="de Klerk D."/>
            <person name="Pienaar R."/>
            <person name="Rees D.J.G."/>
            <person name="Mans B.J."/>
        </authorList>
    </citation>
    <scope>NUCLEOTIDE SEQUENCE</scope>
    <source>
        <tissue evidence="2">Salivary glands</tissue>
    </source>
</reference>
<protein>
    <submittedName>
        <fullName evidence="2">Uncharacterized protein</fullName>
    </submittedName>
</protein>
<sequence>MYLPYVDGSDMLCHKGHCGIIEERARGRFVHGWLCQALSSMRPRGLVPNASLLPYFLFCVYVLSHAAVASGTKCHERKSRGNSSSSVLHTLHSPAGGASFSARKIIRGASGGPRGCPAAFRAEMFLVGVRLLRPIP</sequence>
<proteinExistence type="predicted"/>
<keyword evidence="1" id="KW-1133">Transmembrane helix</keyword>
<keyword evidence="1" id="KW-0812">Transmembrane</keyword>
<feature type="transmembrane region" description="Helical" evidence="1">
    <location>
        <begin position="52"/>
        <end position="70"/>
    </location>
</feature>
<accession>A0A224Y7I0</accession>
<evidence type="ECO:0000313" key="2">
    <source>
        <dbReference type="EMBL" id="MAA13568.1"/>
    </source>
</evidence>
<organism evidence="2">
    <name type="scientific">Rhipicephalus zambeziensis</name>
    <dbReference type="NCBI Taxonomy" id="60191"/>
    <lineage>
        <taxon>Eukaryota</taxon>
        <taxon>Metazoa</taxon>
        <taxon>Ecdysozoa</taxon>
        <taxon>Arthropoda</taxon>
        <taxon>Chelicerata</taxon>
        <taxon>Arachnida</taxon>
        <taxon>Acari</taxon>
        <taxon>Parasitiformes</taxon>
        <taxon>Ixodida</taxon>
        <taxon>Ixodoidea</taxon>
        <taxon>Ixodidae</taxon>
        <taxon>Rhipicephalinae</taxon>
        <taxon>Rhipicephalus</taxon>
        <taxon>Rhipicephalus</taxon>
    </lineage>
</organism>
<name>A0A224Y7I0_9ACAR</name>
<dbReference type="AlphaFoldDB" id="A0A224Y7I0"/>